<dbReference type="Gene3D" id="3.40.50.720">
    <property type="entry name" value="NAD(P)-binding Rossmann-like Domain"/>
    <property type="match status" value="1"/>
</dbReference>
<reference evidence="3 5" key="2">
    <citation type="submission" date="2021-01" db="EMBL/GenBank/DDBJ databases">
        <title>Biogeographic distribution of Paracoccus.</title>
        <authorList>
            <person name="Hollensteiner J."/>
            <person name="Leineberger J."/>
            <person name="Brinkhoff T."/>
            <person name="Daniel R."/>
        </authorList>
    </citation>
    <scope>NUCLEOTIDE SEQUENCE [LARGE SCALE GENOMIC DNA]</scope>
    <source>
        <strain evidence="3 5">DSM 18447</strain>
    </source>
</reference>
<dbReference type="InterPro" id="IPR023401">
    <property type="entry name" value="ODC_N"/>
</dbReference>
<dbReference type="PIRSF" id="PIRSF001439">
    <property type="entry name" value="CryM"/>
    <property type="match status" value="1"/>
</dbReference>
<accession>A0AA46A700</accession>
<dbReference type="EMBL" id="FTOU01000014">
    <property type="protein sequence ID" value="SIT05454.1"/>
    <property type="molecule type" value="Genomic_DNA"/>
</dbReference>
<dbReference type="FunFam" id="3.40.50.720:FF:000311">
    <property type="entry name" value="Ornithine cyclodeaminase"/>
    <property type="match status" value="1"/>
</dbReference>
<dbReference type="Pfam" id="PF02423">
    <property type="entry name" value="OCD_Mu_crystall"/>
    <property type="match status" value="1"/>
</dbReference>
<dbReference type="GO" id="GO:0016491">
    <property type="term" value="F:oxidoreductase activity"/>
    <property type="evidence" value="ECO:0007669"/>
    <property type="project" value="UniProtKB-ARBA"/>
</dbReference>
<dbReference type="RefSeq" id="WP_076527468.1">
    <property type="nucleotide sequence ID" value="NZ_CP067140.1"/>
</dbReference>
<dbReference type="PANTHER" id="PTHR13812:SF19">
    <property type="entry name" value="KETIMINE REDUCTASE MU-CRYSTALLIN"/>
    <property type="match status" value="1"/>
</dbReference>
<reference evidence="2 4" key="1">
    <citation type="submission" date="2017-01" db="EMBL/GenBank/DDBJ databases">
        <authorList>
            <person name="Varghese N."/>
            <person name="Submissions S."/>
        </authorList>
    </citation>
    <scope>NUCLEOTIDE SEQUENCE [LARGE SCALE GENOMIC DNA]</scope>
    <source>
        <strain evidence="2 4">DSM 18447</strain>
    </source>
</reference>
<dbReference type="SUPFAM" id="SSF51735">
    <property type="entry name" value="NAD(P)-binding Rossmann-fold domains"/>
    <property type="match status" value="1"/>
</dbReference>
<sequence length="319" mass="34334">MQPVILNYEEMLPKLSWQEAVEALRKGHELPKADMEDLLLGPSGSCLLNRAARIEGLGFGVKAETVMEGNAGRNLPSIQGSVIVFDPDTGAVRAVIESRLVTEFKTASDSVLGACLLARPESRHLVIVGAGAMAACLARAYTALFPKLDRISIWARRIDRAQLLVSNLDGLGPELVSVSSLRDAVQEADIVTAATMARQPIIFGEWIRPGTHVDLVGSFTPEMREADDSLIAASRLFADCRQTTLEQVGDLIQPISSGAITRQHLIGDLYDIIAKDAPGRLSDTDITVFKNGGGAHLDLMIADYIAKVSTRSEMSVSAE</sequence>
<keyword evidence="5" id="KW-1185">Reference proteome</keyword>
<dbReference type="Proteomes" id="UP001215549">
    <property type="component" value="Chromosome"/>
</dbReference>
<evidence type="ECO:0000313" key="3">
    <source>
        <dbReference type="EMBL" id="WCR03856.1"/>
    </source>
</evidence>
<comment type="similarity">
    <text evidence="1">Belongs to the ornithine cyclodeaminase/mu-crystallin family.</text>
</comment>
<organism evidence="2 4">
    <name type="scientific">Paracoccus saliphilus</name>
    <dbReference type="NCBI Taxonomy" id="405559"/>
    <lineage>
        <taxon>Bacteria</taxon>
        <taxon>Pseudomonadati</taxon>
        <taxon>Pseudomonadota</taxon>
        <taxon>Alphaproteobacteria</taxon>
        <taxon>Rhodobacterales</taxon>
        <taxon>Paracoccaceae</taxon>
        <taxon>Paracoccus</taxon>
    </lineage>
</organism>
<dbReference type="GO" id="GO:0005737">
    <property type="term" value="C:cytoplasm"/>
    <property type="evidence" value="ECO:0007669"/>
    <property type="project" value="TreeGrafter"/>
</dbReference>
<dbReference type="Proteomes" id="UP000186216">
    <property type="component" value="Unassembled WGS sequence"/>
</dbReference>
<protein>
    <submittedName>
        <fullName evidence="2">Ornithine cyclodeaminase</fullName>
    </submittedName>
</protein>
<proteinExistence type="inferred from homology"/>
<dbReference type="InterPro" id="IPR036291">
    <property type="entry name" value="NAD(P)-bd_dom_sf"/>
</dbReference>
<gene>
    <name evidence="3" type="ORF">JHX88_03580</name>
    <name evidence="2" type="ORF">SAMN05421772_114100</name>
</gene>
<dbReference type="InterPro" id="IPR003462">
    <property type="entry name" value="ODC_Mu_crystall"/>
</dbReference>
<dbReference type="GO" id="GO:0019752">
    <property type="term" value="P:carboxylic acid metabolic process"/>
    <property type="evidence" value="ECO:0007669"/>
    <property type="project" value="UniProtKB-ARBA"/>
</dbReference>
<dbReference type="Gene3D" id="3.30.1780.10">
    <property type="entry name" value="ornithine cyclodeaminase, domain 1"/>
    <property type="match status" value="1"/>
</dbReference>
<evidence type="ECO:0000256" key="1">
    <source>
        <dbReference type="ARBA" id="ARBA00008903"/>
    </source>
</evidence>
<evidence type="ECO:0000313" key="2">
    <source>
        <dbReference type="EMBL" id="SIT05454.1"/>
    </source>
</evidence>
<evidence type="ECO:0000313" key="5">
    <source>
        <dbReference type="Proteomes" id="UP001215549"/>
    </source>
</evidence>
<name>A0AA46A700_9RHOB</name>
<dbReference type="AlphaFoldDB" id="A0AA46A700"/>
<dbReference type="PANTHER" id="PTHR13812">
    <property type="entry name" value="KETIMINE REDUCTASE MU-CRYSTALLIN"/>
    <property type="match status" value="1"/>
</dbReference>
<evidence type="ECO:0000313" key="4">
    <source>
        <dbReference type="Proteomes" id="UP000186216"/>
    </source>
</evidence>
<dbReference type="EMBL" id="CP067140">
    <property type="protein sequence ID" value="WCR03856.1"/>
    <property type="molecule type" value="Genomic_DNA"/>
</dbReference>